<sequence>MRLILAGGRHLTDAGLVTRALDRAAEAHALTVLIHGGHALTGQAAEDWARRQGLHVIRYPPNWQLHGRRAEGLRNAFMLADSRPDLMLALPGGADTADLIARARGIGLPVQPAGHGNASDPPDDPLSRGGHPSRHPAFLPSDPPPLRRGDRP</sequence>
<dbReference type="RefSeq" id="WP_166404569.1">
    <property type="nucleotide sequence ID" value="NZ_JAANHS010000035.1"/>
</dbReference>
<dbReference type="EMBL" id="JAANHS010000035">
    <property type="protein sequence ID" value="NHB78571.1"/>
    <property type="molecule type" value="Genomic_DNA"/>
</dbReference>
<protein>
    <submittedName>
        <fullName evidence="3">DUF2493 domain-containing protein</fullName>
    </submittedName>
</protein>
<feature type="domain" description="YspA cpYpsA-related SLOG" evidence="2">
    <location>
        <begin position="1"/>
        <end position="66"/>
    </location>
</feature>
<reference evidence="3 4" key="1">
    <citation type="journal article" date="2022" name="Microorganisms">
        <title>Genome Sequence and Characterization of a Xanthorhodopsin-Containing, Aerobic Anoxygenic Phototrophic Rhodobacter Species, Isolated from Mesophilic Conditions at Yellowstone National Park.</title>
        <authorList>
            <person name="Kyndt J.A."/>
            <person name="Robertson S."/>
            <person name="Shoffstall I.B."/>
            <person name="Ramaley R.F."/>
            <person name="Meyer T.E."/>
        </authorList>
    </citation>
    <scope>NUCLEOTIDE SEQUENCE [LARGE SCALE GENOMIC DNA]</scope>
    <source>
        <strain evidence="3 4">M37P</strain>
    </source>
</reference>
<keyword evidence="4" id="KW-1185">Reference proteome</keyword>
<proteinExistence type="predicted"/>
<gene>
    <name evidence="3" type="ORF">G8O29_17920</name>
</gene>
<feature type="region of interest" description="Disordered" evidence="1">
    <location>
        <begin position="108"/>
        <end position="152"/>
    </location>
</feature>
<comment type="caution">
    <text evidence="3">The sequence shown here is derived from an EMBL/GenBank/DDBJ whole genome shotgun (WGS) entry which is preliminary data.</text>
</comment>
<evidence type="ECO:0000259" key="2">
    <source>
        <dbReference type="Pfam" id="PF10686"/>
    </source>
</evidence>
<evidence type="ECO:0000313" key="4">
    <source>
        <dbReference type="Proteomes" id="UP001515660"/>
    </source>
</evidence>
<organism evidence="3 4">
    <name type="scientific">Rhodobacter calidifons</name>
    <dbReference type="NCBI Taxonomy" id="2715277"/>
    <lineage>
        <taxon>Bacteria</taxon>
        <taxon>Pseudomonadati</taxon>
        <taxon>Pseudomonadota</taxon>
        <taxon>Alphaproteobacteria</taxon>
        <taxon>Rhodobacterales</taxon>
        <taxon>Rhodobacter group</taxon>
        <taxon>Rhodobacter</taxon>
    </lineage>
</organism>
<dbReference type="Pfam" id="PF10686">
    <property type="entry name" value="YAcAr"/>
    <property type="match status" value="1"/>
</dbReference>
<name>A0ABX0GDR7_9RHOB</name>
<evidence type="ECO:0000256" key="1">
    <source>
        <dbReference type="SAM" id="MobiDB-lite"/>
    </source>
</evidence>
<dbReference type="InterPro" id="IPR019627">
    <property type="entry name" value="YAcAr"/>
</dbReference>
<evidence type="ECO:0000313" key="3">
    <source>
        <dbReference type="EMBL" id="NHB78571.1"/>
    </source>
</evidence>
<accession>A0ABX0GDR7</accession>
<dbReference type="Proteomes" id="UP001515660">
    <property type="component" value="Unassembled WGS sequence"/>
</dbReference>